<dbReference type="InterPro" id="IPR003870">
    <property type="entry name" value="DUF222"/>
</dbReference>
<dbReference type="Gene3D" id="1.10.30.50">
    <property type="match status" value="1"/>
</dbReference>
<organism evidence="3 4">
    <name type="scientific">Microbacterium paludicola</name>
    <dbReference type="NCBI Taxonomy" id="300019"/>
    <lineage>
        <taxon>Bacteria</taxon>
        <taxon>Bacillati</taxon>
        <taxon>Actinomycetota</taxon>
        <taxon>Actinomycetes</taxon>
        <taxon>Micrococcales</taxon>
        <taxon>Microbacteriaceae</taxon>
        <taxon>Microbacterium</taxon>
    </lineage>
</organism>
<evidence type="ECO:0000259" key="2">
    <source>
        <dbReference type="SMART" id="SM00507"/>
    </source>
</evidence>
<dbReference type="GO" id="GO:0003676">
    <property type="term" value="F:nucleic acid binding"/>
    <property type="evidence" value="ECO:0007669"/>
    <property type="project" value="InterPro"/>
</dbReference>
<dbReference type="Proteomes" id="UP000298358">
    <property type="component" value="Unassembled WGS sequence"/>
</dbReference>
<dbReference type="Pfam" id="PF01844">
    <property type="entry name" value="HNH"/>
    <property type="match status" value="1"/>
</dbReference>
<dbReference type="GO" id="GO:0004519">
    <property type="term" value="F:endonuclease activity"/>
    <property type="evidence" value="ECO:0007669"/>
    <property type="project" value="UniProtKB-KW"/>
</dbReference>
<evidence type="ECO:0000256" key="1">
    <source>
        <dbReference type="ARBA" id="ARBA00023450"/>
    </source>
</evidence>
<keyword evidence="3" id="KW-0378">Hydrolase</keyword>
<keyword evidence="4" id="KW-1185">Reference proteome</keyword>
<dbReference type="RefSeq" id="WP_135114049.1">
    <property type="nucleotide sequence ID" value="NZ_JADGLL010000011.1"/>
</dbReference>
<dbReference type="GO" id="GO:0008270">
    <property type="term" value="F:zinc ion binding"/>
    <property type="evidence" value="ECO:0007669"/>
    <property type="project" value="InterPro"/>
</dbReference>
<dbReference type="InterPro" id="IPR003615">
    <property type="entry name" value="HNH_nuc"/>
</dbReference>
<comment type="caution">
    <text evidence="3">The sequence shown here is derived from an EMBL/GenBank/DDBJ whole genome shotgun (WGS) entry which is preliminary data.</text>
</comment>
<sequence length="431" mass="46634">MPQSPFEDRWELSPAQQDHVRAVKEALTELARAKAGIAAVEAALHARAQEIALDILNSIPGAPSKYAVPIRSMAADLAAVQHVSDATMRNRMEDATAMIERFPATFTALCEMGISAAHAAVVCDEGERLADDEVRARYEGIALQFADTTPAKLRPICQAVAERLEPQTIAERHEQANERRGMWLTPERDGMALIQLLVDAALAEGIDDRTMAIAREVKAGLSEEDEDPRTLAQIRADVVTDMLLTAAPTAHGDGLDAIRAVVHVTIPAEVIAGADDRAAHSPRVGVIAPSTARCLAGKTYTWARLFQDPKTGALTAVDSYVPTAEQRRFLTARDEHCRFPGCRRPVYRCDLDHTVPYSEGGATHVDNLGALCRAHHVLKHNSAWSARNLGRGLYEWTSPTGQVLDESPPSAVRFMALAAADEAAGADPPPF</sequence>
<dbReference type="AlphaFoldDB" id="A0A4Y9FW81"/>
<feature type="domain" description="HNH nuclease" evidence="2">
    <location>
        <begin position="325"/>
        <end position="377"/>
    </location>
</feature>
<evidence type="ECO:0000313" key="3">
    <source>
        <dbReference type="EMBL" id="TFU33254.1"/>
    </source>
</evidence>
<dbReference type="CDD" id="cd00085">
    <property type="entry name" value="HNHc"/>
    <property type="match status" value="1"/>
</dbReference>
<keyword evidence="3" id="KW-0540">Nuclease</keyword>
<evidence type="ECO:0000313" key="4">
    <source>
        <dbReference type="Proteomes" id="UP000298358"/>
    </source>
</evidence>
<name>A0A4Y9FW81_9MICO</name>
<protein>
    <submittedName>
        <fullName evidence="3">HNH endonuclease</fullName>
    </submittedName>
</protein>
<dbReference type="Pfam" id="PF02720">
    <property type="entry name" value="DUF222"/>
    <property type="match status" value="1"/>
</dbReference>
<dbReference type="InterPro" id="IPR002711">
    <property type="entry name" value="HNH"/>
</dbReference>
<accession>A0A4Y9FW81</accession>
<comment type="similarity">
    <text evidence="1">Belongs to the Rv1128c/1148c/1588c/1702c/1945/3466 family.</text>
</comment>
<dbReference type="SMART" id="SM00507">
    <property type="entry name" value="HNHc"/>
    <property type="match status" value="1"/>
</dbReference>
<keyword evidence="3" id="KW-0255">Endonuclease</keyword>
<gene>
    <name evidence="3" type="ORF">E4U02_06580</name>
</gene>
<dbReference type="OrthoDB" id="3261064at2"/>
<proteinExistence type="inferred from homology"/>
<dbReference type="EMBL" id="SPQB01000011">
    <property type="protein sequence ID" value="TFU33254.1"/>
    <property type="molecule type" value="Genomic_DNA"/>
</dbReference>
<reference evidence="3 4" key="1">
    <citation type="submission" date="2019-03" db="EMBL/GenBank/DDBJ databases">
        <title>Diversity of the mouse oral microbiome.</title>
        <authorList>
            <person name="Joseph S."/>
            <person name="Aduse-Opoku J."/>
            <person name="Curtis M."/>
            <person name="Wade W."/>
            <person name="Hashim A."/>
        </authorList>
    </citation>
    <scope>NUCLEOTIDE SEQUENCE [LARGE SCALE GENOMIC DNA]</scope>
    <source>
        <strain evidence="3 4">P1012</strain>
    </source>
</reference>